<dbReference type="InterPro" id="IPR024344">
    <property type="entry name" value="MDMPI_metal-binding"/>
</dbReference>
<dbReference type="InterPro" id="IPR017520">
    <property type="entry name" value="CHP03086"/>
</dbReference>
<evidence type="ECO:0000259" key="1">
    <source>
        <dbReference type="Pfam" id="PF11716"/>
    </source>
</evidence>
<organism evidence="2 3">
    <name type="scientific">Streptosporangium subroseum</name>
    <dbReference type="NCBI Taxonomy" id="106412"/>
    <lineage>
        <taxon>Bacteria</taxon>
        <taxon>Bacillati</taxon>
        <taxon>Actinomycetota</taxon>
        <taxon>Actinomycetes</taxon>
        <taxon>Streptosporangiales</taxon>
        <taxon>Streptosporangiaceae</taxon>
        <taxon>Streptosporangium</taxon>
    </lineage>
</organism>
<dbReference type="Pfam" id="PF11716">
    <property type="entry name" value="MDMPI_N"/>
    <property type="match status" value="1"/>
</dbReference>
<dbReference type="AlphaFoldDB" id="A0A239PA14"/>
<sequence length="188" mass="19882">MDVHSVAAMEFHELMREAAQGAVTVVEGVKPDSLGDPTPCDDWNVGALIEHLVTWAGHGSELAARKEPFDGTPYQADVAEQLERTAAAWGETGALEGTSYMAMAEMPSLVVAKLYLTELVVHGWDLARATGQEPVVSEELAAATLEAVTMTAEQGRAYGILGPEVTVPASASTLDRALAMSGRDPYPS</sequence>
<evidence type="ECO:0000313" key="3">
    <source>
        <dbReference type="Proteomes" id="UP000198282"/>
    </source>
</evidence>
<keyword evidence="3" id="KW-1185">Reference proteome</keyword>
<feature type="domain" description="Mycothiol-dependent maleylpyruvate isomerase metal-binding" evidence="1">
    <location>
        <begin position="16"/>
        <end position="71"/>
    </location>
</feature>
<dbReference type="Gene3D" id="1.20.120.450">
    <property type="entry name" value="dinb family like domain"/>
    <property type="match status" value="1"/>
</dbReference>
<gene>
    <name evidence="2" type="ORF">SAMN05216276_11041</name>
</gene>
<dbReference type="SUPFAM" id="SSF109854">
    <property type="entry name" value="DinB/YfiT-like putative metalloenzymes"/>
    <property type="match status" value="1"/>
</dbReference>
<accession>A0A239PA14</accession>
<dbReference type="Proteomes" id="UP000198282">
    <property type="component" value="Unassembled WGS sequence"/>
</dbReference>
<reference evidence="2 3" key="1">
    <citation type="submission" date="2017-06" db="EMBL/GenBank/DDBJ databases">
        <authorList>
            <person name="Kim H.J."/>
            <person name="Triplett B.A."/>
        </authorList>
    </citation>
    <scope>NUCLEOTIDE SEQUENCE [LARGE SCALE GENOMIC DNA]</scope>
    <source>
        <strain evidence="2 3">CGMCC 4.2132</strain>
    </source>
</reference>
<dbReference type="EMBL" id="FZOD01000104">
    <property type="protein sequence ID" value="SNT63713.1"/>
    <property type="molecule type" value="Genomic_DNA"/>
</dbReference>
<evidence type="ECO:0000313" key="2">
    <source>
        <dbReference type="EMBL" id="SNT63713.1"/>
    </source>
</evidence>
<name>A0A239PA14_9ACTN</name>
<proteinExistence type="predicted"/>
<dbReference type="GO" id="GO:0046872">
    <property type="term" value="F:metal ion binding"/>
    <property type="evidence" value="ECO:0007669"/>
    <property type="project" value="InterPro"/>
</dbReference>
<protein>
    <submittedName>
        <fullName evidence="2">TIGR03086 family protein</fullName>
    </submittedName>
</protein>
<dbReference type="InterPro" id="IPR017517">
    <property type="entry name" value="Maleyloyr_isom"/>
</dbReference>
<dbReference type="NCBIfam" id="TIGR03083">
    <property type="entry name" value="maleylpyruvate isomerase family mycothiol-dependent enzyme"/>
    <property type="match status" value="1"/>
</dbReference>
<dbReference type="InterPro" id="IPR034660">
    <property type="entry name" value="DinB/YfiT-like"/>
</dbReference>
<dbReference type="NCBIfam" id="TIGR03086">
    <property type="entry name" value="TIGR03086 family metal-binding protein"/>
    <property type="match status" value="1"/>
</dbReference>